<dbReference type="Proteomes" id="UP001153076">
    <property type="component" value="Unassembled WGS sequence"/>
</dbReference>
<sequence>MYIFLKVSLRFGAKFVRIVYKEVKEFNHQISPKGLQQVIENLKDKQKEALKEIDFGGFLHLQADIIPGKLALWLVHNFDTRSCSLALVHGRLRVTEQDVHMTLGLPKGPVEATTLVMATLKPGEELEMKVINMCTLNDLERKRDVATPSGLFTLCDQSVGTITLYIGDTLHMAVLPTNV</sequence>
<comment type="caution">
    <text evidence="1">The sequence shown here is derived from an EMBL/GenBank/DDBJ whole genome shotgun (WGS) entry which is preliminary data.</text>
</comment>
<dbReference type="EMBL" id="JAKOGI010001333">
    <property type="protein sequence ID" value="KAJ8426217.1"/>
    <property type="molecule type" value="Genomic_DNA"/>
</dbReference>
<reference evidence="1" key="1">
    <citation type="submission" date="2022-04" db="EMBL/GenBank/DDBJ databases">
        <title>Carnegiea gigantea Genome sequencing and assembly v2.</title>
        <authorList>
            <person name="Copetti D."/>
            <person name="Sanderson M.J."/>
            <person name="Burquez A."/>
            <person name="Wojciechowski M.F."/>
        </authorList>
    </citation>
    <scope>NUCLEOTIDE SEQUENCE</scope>
    <source>
        <strain evidence="1">SGP5-SGP5p</strain>
        <tissue evidence="1">Aerial part</tissue>
    </source>
</reference>
<dbReference type="PANTHER" id="PTHR34835:SF34">
    <property type="entry name" value="OS08G0555500 PROTEIN"/>
    <property type="match status" value="1"/>
</dbReference>
<name>A0A9Q1GRC7_9CARY</name>
<protein>
    <submittedName>
        <fullName evidence="1">Uncharacterized protein</fullName>
    </submittedName>
</protein>
<gene>
    <name evidence="1" type="ORF">Cgig2_024772</name>
</gene>
<dbReference type="AlphaFoldDB" id="A0A9Q1GRC7"/>
<organism evidence="1 2">
    <name type="scientific">Carnegiea gigantea</name>
    <dbReference type="NCBI Taxonomy" id="171969"/>
    <lineage>
        <taxon>Eukaryota</taxon>
        <taxon>Viridiplantae</taxon>
        <taxon>Streptophyta</taxon>
        <taxon>Embryophyta</taxon>
        <taxon>Tracheophyta</taxon>
        <taxon>Spermatophyta</taxon>
        <taxon>Magnoliopsida</taxon>
        <taxon>eudicotyledons</taxon>
        <taxon>Gunneridae</taxon>
        <taxon>Pentapetalae</taxon>
        <taxon>Caryophyllales</taxon>
        <taxon>Cactineae</taxon>
        <taxon>Cactaceae</taxon>
        <taxon>Cactoideae</taxon>
        <taxon>Echinocereeae</taxon>
        <taxon>Carnegiea</taxon>
    </lineage>
</organism>
<dbReference type="PANTHER" id="PTHR34835">
    <property type="entry name" value="OS07G0283600 PROTEIN-RELATED"/>
    <property type="match status" value="1"/>
</dbReference>
<evidence type="ECO:0000313" key="2">
    <source>
        <dbReference type="Proteomes" id="UP001153076"/>
    </source>
</evidence>
<dbReference type="OrthoDB" id="5562739at2759"/>
<proteinExistence type="predicted"/>
<keyword evidence="2" id="KW-1185">Reference proteome</keyword>
<accession>A0A9Q1GRC7</accession>
<evidence type="ECO:0000313" key="1">
    <source>
        <dbReference type="EMBL" id="KAJ8426217.1"/>
    </source>
</evidence>